<dbReference type="AlphaFoldDB" id="A0ABD3FSD3"/>
<dbReference type="PROSITE" id="PS51462">
    <property type="entry name" value="NUDIX"/>
    <property type="match status" value="1"/>
</dbReference>
<keyword evidence="4" id="KW-1185">Reference proteome</keyword>
<comment type="caution">
    <text evidence="3">The sequence shown here is derived from an EMBL/GenBank/DDBJ whole genome shotgun (WGS) entry which is preliminary data.</text>
</comment>
<evidence type="ECO:0000313" key="3">
    <source>
        <dbReference type="EMBL" id="KAL3668544.1"/>
    </source>
</evidence>
<dbReference type="Proteomes" id="UP001632037">
    <property type="component" value="Unassembled WGS sequence"/>
</dbReference>
<dbReference type="InterPro" id="IPR000086">
    <property type="entry name" value="NUDIX_hydrolase_dom"/>
</dbReference>
<protein>
    <recommendedName>
        <fullName evidence="2">Nudix hydrolase domain-containing protein</fullName>
    </recommendedName>
</protein>
<dbReference type="Gene3D" id="3.90.79.10">
    <property type="entry name" value="Nucleoside Triphosphate Pyrophosphohydrolase"/>
    <property type="match status" value="1"/>
</dbReference>
<proteinExistence type="predicted"/>
<organism evidence="3 4">
    <name type="scientific">Phytophthora oleae</name>
    <dbReference type="NCBI Taxonomy" id="2107226"/>
    <lineage>
        <taxon>Eukaryota</taxon>
        <taxon>Sar</taxon>
        <taxon>Stramenopiles</taxon>
        <taxon>Oomycota</taxon>
        <taxon>Peronosporomycetes</taxon>
        <taxon>Peronosporales</taxon>
        <taxon>Peronosporaceae</taxon>
        <taxon>Phytophthora</taxon>
    </lineage>
</organism>
<feature type="domain" description="Nudix hydrolase" evidence="2">
    <location>
        <begin position="1"/>
        <end position="166"/>
    </location>
</feature>
<gene>
    <name evidence="3" type="ORF">V7S43_006627</name>
</gene>
<dbReference type="PROSITE" id="PS00893">
    <property type="entry name" value="NUDIX_BOX"/>
    <property type="match status" value="1"/>
</dbReference>
<evidence type="ECO:0000313" key="4">
    <source>
        <dbReference type="Proteomes" id="UP001632037"/>
    </source>
</evidence>
<dbReference type="EMBL" id="JBIMZQ010000011">
    <property type="protein sequence ID" value="KAL3668544.1"/>
    <property type="molecule type" value="Genomic_DNA"/>
</dbReference>
<evidence type="ECO:0000256" key="1">
    <source>
        <dbReference type="ARBA" id="ARBA00022801"/>
    </source>
</evidence>
<dbReference type="GO" id="GO:0016787">
    <property type="term" value="F:hydrolase activity"/>
    <property type="evidence" value="ECO:0007669"/>
    <property type="project" value="UniProtKB-KW"/>
</dbReference>
<dbReference type="InterPro" id="IPR015797">
    <property type="entry name" value="NUDIX_hydrolase-like_dom_sf"/>
</dbReference>
<name>A0ABD3FSD3_9STRA</name>
<dbReference type="Pfam" id="PF00293">
    <property type="entry name" value="NUDIX"/>
    <property type="match status" value="1"/>
</dbReference>
<evidence type="ECO:0000259" key="2">
    <source>
        <dbReference type="PROSITE" id="PS51462"/>
    </source>
</evidence>
<sequence>MLILEHNKSKPAKGKDNKNSVFWSFCKGHKEGEESDVQTAIRELREEADLEVRRLWMEEETWQEFCTAVCSATDGSESQEGLSDPTGNPRTFVERYPVDNNKFRRQVQKEVRFFVAMIEASEEDVDVTKSKGEITHYKWVPLQSTRNEVETLTDMFREDLYLFERIKQAILGDDLV</sequence>
<accession>A0ABD3FSD3</accession>
<dbReference type="SUPFAM" id="SSF55811">
    <property type="entry name" value="Nudix"/>
    <property type="match status" value="1"/>
</dbReference>
<reference evidence="3 4" key="1">
    <citation type="submission" date="2024-09" db="EMBL/GenBank/DDBJ databases">
        <title>Genome sequencing and assembly of Phytophthora oleae, isolate VK10A, causative agent of rot of olive drupes.</title>
        <authorList>
            <person name="Conti Taguali S."/>
            <person name="Riolo M."/>
            <person name="La Spada F."/>
            <person name="Cacciola S.O."/>
            <person name="Dionisio G."/>
        </authorList>
    </citation>
    <scope>NUCLEOTIDE SEQUENCE [LARGE SCALE GENOMIC DNA]</scope>
    <source>
        <strain evidence="3 4">VK10A</strain>
    </source>
</reference>
<dbReference type="InterPro" id="IPR020084">
    <property type="entry name" value="NUDIX_hydrolase_CS"/>
</dbReference>
<keyword evidence="1" id="KW-0378">Hydrolase</keyword>